<dbReference type="Proteomes" id="UP000886829">
    <property type="component" value="Unassembled WGS sequence"/>
</dbReference>
<feature type="transmembrane region" description="Helical" evidence="1">
    <location>
        <begin position="40"/>
        <end position="58"/>
    </location>
</feature>
<dbReference type="GO" id="GO:0016020">
    <property type="term" value="C:membrane"/>
    <property type="evidence" value="ECO:0007669"/>
    <property type="project" value="GOC"/>
</dbReference>
<feature type="domain" description="Lipid A biosynthesis N-terminal" evidence="2">
    <location>
        <begin position="10"/>
        <end position="81"/>
    </location>
</feature>
<name>A0A9D2B167_9GAMM</name>
<evidence type="ECO:0000256" key="1">
    <source>
        <dbReference type="SAM" id="Phobius"/>
    </source>
</evidence>
<feature type="transmembrane region" description="Helical" evidence="1">
    <location>
        <begin position="126"/>
        <end position="145"/>
    </location>
</feature>
<evidence type="ECO:0000313" key="4">
    <source>
        <dbReference type="Proteomes" id="UP000886829"/>
    </source>
</evidence>
<evidence type="ECO:0000259" key="2">
    <source>
        <dbReference type="SMART" id="SM01259"/>
    </source>
</evidence>
<feature type="transmembrane region" description="Helical" evidence="1">
    <location>
        <begin position="157"/>
        <end position="177"/>
    </location>
</feature>
<sequence length="245" mass="27403">MAIISWYTLIGLLAQLAFMARMLVQWIMSERAHKVVNPALFWWLSLFGALTMSFYGFLRQDLAILLGQLVSFYVYIYNLKLKGELFRISKLGAVAVILTPLVLLALELRDTEAFAAIFLNQEAIPYYWLAFGMIGQFLFTFRFIYQLVVSHRSQQSVLPPKFWYISLLAALMVQIYGIYRLDIVLILGQVGGIVTYVRNIMLARRSAHEEQAAAVEASASVGDSVTAVTAADAVASGGSATQIRE</sequence>
<dbReference type="SMART" id="SM01259">
    <property type="entry name" value="LAB_N"/>
    <property type="match status" value="2"/>
</dbReference>
<feature type="transmembrane region" description="Helical" evidence="1">
    <location>
        <begin position="64"/>
        <end position="81"/>
    </location>
</feature>
<reference evidence="3" key="1">
    <citation type="journal article" date="2021" name="PeerJ">
        <title>Extensive microbial diversity within the chicken gut microbiome revealed by metagenomics and culture.</title>
        <authorList>
            <person name="Gilroy R."/>
            <person name="Ravi A."/>
            <person name="Getino M."/>
            <person name="Pursley I."/>
            <person name="Horton D.L."/>
            <person name="Alikhan N.F."/>
            <person name="Baker D."/>
            <person name="Gharbi K."/>
            <person name="Hall N."/>
            <person name="Watson M."/>
            <person name="Adriaenssens E.M."/>
            <person name="Foster-Nyarko E."/>
            <person name="Jarju S."/>
            <person name="Secka A."/>
            <person name="Antonio M."/>
            <person name="Oren A."/>
            <person name="Chaudhuri R.R."/>
            <person name="La Ragione R."/>
            <person name="Hildebrand F."/>
            <person name="Pallen M.J."/>
        </authorList>
    </citation>
    <scope>NUCLEOTIDE SEQUENCE</scope>
    <source>
        <strain evidence="3">USASDec5-558</strain>
    </source>
</reference>
<feature type="transmembrane region" description="Helical" evidence="1">
    <location>
        <begin position="6"/>
        <end position="28"/>
    </location>
</feature>
<dbReference type="AlphaFoldDB" id="A0A9D2B167"/>
<feature type="domain" description="Lipid A biosynthesis N-terminal" evidence="2">
    <location>
        <begin position="131"/>
        <end position="202"/>
    </location>
</feature>
<keyword evidence="1" id="KW-0472">Membrane</keyword>
<gene>
    <name evidence="3" type="ORF">H9850_04245</name>
</gene>
<comment type="caution">
    <text evidence="3">The sequence shown here is derived from an EMBL/GenBank/DDBJ whole genome shotgun (WGS) entry which is preliminary data.</text>
</comment>
<feature type="transmembrane region" description="Helical" evidence="1">
    <location>
        <begin position="183"/>
        <end position="201"/>
    </location>
</feature>
<dbReference type="InterPro" id="IPR011499">
    <property type="entry name" value="Lipid_A_biosynth_N"/>
</dbReference>
<proteinExistence type="predicted"/>
<feature type="transmembrane region" description="Helical" evidence="1">
    <location>
        <begin position="88"/>
        <end position="106"/>
    </location>
</feature>
<protein>
    <submittedName>
        <fullName evidence="3">Lipid-A-disaccharide synthase N-terminal domain-containing protein</fullName>
    </submittedName>
</protein>
<reference evidence="3" key="2">
    <citation type="submission" date="2021-04" db="EMBL/GenBank/DDBJ databases">
        <authorList>
            <person name="Gilroy R."/>
        </authorList>
    </citation>
    <scope>NUCLEOTIDE SEQUENCE</scope>
    <source>
        <strain evidence="3">USASDec5-558</strain>
    </source>
</reference>
<keyword evidence="1" id="KW-1133">Transmembrane helix</keyword>
<dbReference type="GO" id="GO:0008915">
    <property type="term" value="F:lipid-A-disaccharide synthase activity"/>
    <property type="evidence" value="ECO:0007669"/>
    <property type="project" value="InterPro"/>
</dbReference>
<dbReference type="Pfam" id="PF07578">
    <property type="entry name" value="LAB_N"/>
    <property type="match status" value="2"/>
</dbReference>
<dbReference type="GO" id="GO:0009245">
    <property type="term" value="P:lipid A biosynthetic process"/>
    <property type="evidence" value="ECO:0007669"/>
    <property type="project" value="InterPro"/>
</dbReference>
<keyword evidence="1" id="KW-0812">Transmembrane</keyword>
<organism evidence="3 4">
    <name type="scientific">Candidatus Anaerobiospirillum pullistercoris</name>
    <dbReference type="NCBI Taxonomy" id="2838452"/>
    <lineage>
        <taxon>Bacteria</taxon>
        <taxon>Pseudomonadati</taxon>
        <taxon>Pseudomonadota</taxon>
        <taxon>Gammaproteobacteria</taxon>
        <taxon>Aeromonadales</taxon>
        <taxon>Succinivibrionaceae</taxon>
        <taxon>Anaerobiospirillum</taxon>
    </lineage>
</organism>
<evidence type="ECO:0000313" key="3">
    <source>
        <dbReference type="EMBL" id="HIX56666.1"/>
    </source>
</evidence>
<accession>A0A9D2B167</accession>
<dbReference type="EMBL" id="DXEV01000084">
    <property type="protein sequence ID" value="HIX56666.1"/>
    <property type="molecule type" value="Genomic_DNA"/>
</dbReference>